<evidence type="ECO:0000256" key="1">
    <source>
        <dbReference type="SAM" id="Phobius"/>
    </source>
</evidence>
<keyword evidence="1" id="KW-1133">Transmembrane helix</keyword>
<protein>
    <submittedName>
        <fullName evidence="2">Uncharacterized protein</fullName>
    </submittedName>
</protein>
<sequence length="90" mass="10539">MHSISWGKCVLMNSMTALLLFRAVFHHCCHISLTPHFLHHLLHLGHHGLHLLGVIHHLLHHFRMHSYHMSTILVCFMVSVVSHCKRRKND</sequence>
<accession>Q6LQ50</accession>
<dbReference type="AlphaFoldDB" id="Q6LQ50"/>
<keyword evidence="1" id="KW-0812">Transmembrane</keyword>
<proteinExistence type="predicted"/>
<dbReference type="STRING" id="298386.PBPRA2179"/>
<organism evidence="2 3">
    <name type="scientific">Photobacterium profundum (strain SS9)</name>
    <dbReference type="NCBI Taxonomy" id="298386"/>
    <lineage>
        <taxon>Bacteria</taxon>
        <taxon>Pseudomonadati</taxon>
        <taxon>Pseudomonadota</taxon>
        <taxon>Gammaproteobacteria</taxon>
        <taxon>Vibrionales</taxon>
        <taxon>Vibrionaceae</taxon>
        <taxon>Photobacterium</taxon>
    </lineage>
</organism>
<gene>
    <name evidence="2" type="ordered locus">PBPRA2179</name>
</gene>
<keyword evidence="3" id="KW-1185">Reference proteome</keyword>
<evidence type="ECO:0000313" key="3">
    <source>
        <dbReference type="Proteomes" id="UP000000593"/>
    </source>
</evidence>
<reference evidence="3" key="1">
    <citation type="journal article" date="2005" name="Science">
        <title>Life at depth: Photobacterium profundum genome sequence and expression analysis.</title>
        <authorList>
            <person name="Vezzi A."/>
            <person name="Campanaro S."/>
            <person name="D'Angelo M."/>
            <person name="Simonato F."/>
            <person name="Vitulo N."/>
            <person name="Lauro F.M."/>
            <person name="Cestaro A."/>
            <person name="Malacrida G."/>
            <person name="Simionati B."/>
            <person name="Cannata N."/>
            <person name="Romualdi C."/>
            <person name="Bartlett D.H."/>
            <person name="Valle G."/>
        </authorList>
    </citation>
    <scope>NUCLEOTIDE SEQUENCE [LARGE SCALE GENOMIC DNA]</scope>
    <source>
        <strain evidence="3">ATCC BAA-1253 / SS9</strain>
    </source>
</reference>
<keyword evidence="1" id="KW-0472">Membrane</keyword>
<dbReference type="KEGG" id="ppr:PBPRA2179"/>
<feature type="transmembrane region" description="Helical" evidence="1">
    <location>
        <begin position="65"/>
        <end position="84"/>
    </location>
</feature>
<dbReference type="HOGENOM" id="CLU_2438228_0_0_6"/>
<dbReference type="Proteomes" id="UP000000593">
    <property type="component" value="Chromosome 1"/>
</dbReference>
<name>Q6LQ50_PHOPR</name>
<evidence type="ECO:0000313" key="2">
    <source>
        <dbReference type="EMBL" id="CAG20576.1"/>
    </source>
</evidence>
<dbReference type="EMBL" id="CR378670">
    <property type="protein sequence ID" value="CAG20576.1"/>
    <property type="molecule type" value="Genomic_DNA"/>
</dbReference>